<sequence>MLDPDQRRLLGDFVRAHRERLRPDAPGGRRRTPGLRREELAARAGISATWCAWIEQGRDVQASPQALGRLARALSLSRAERTYLFELADRRDPDSEAGEAADEAPASLREMVQAVAPPAYGLDRFWNACCWNAAAMHLFRGWLDAGAQRNLLRYIFLDAQARALIPDWEHRARRVLAEFRADYSHNLKDKRMQSMVAALRAESVLFARAWGEQGVLDRTGGLRSFTHPELGPLRFRQHTFTPADRQDFKLVLLMPA</sequence>
<dbReference type="SMART" id="SM00530">
    <property type="entry name" value="HTH_XRE"/>
    <property type="match status" value="1"/>
</dbReference>
<dbReference type="Proteomes" id="UP000239724">
    <property type="component" value="Unassembled WGS sequence"/>
</dbReference>
<dbReference type="AlphaFoldDB" id="A0A2S6MYA7"/>
<dbReference type="SUPFAM" id="SSF47413">
    <property type="entry name" value="lambda repressor-like DNA-binding domains"/>
    <property type="match status" value="1"/>
</dbReference>
<dbReference type="Pfam" id="PF17765">
    <property type="entry name" value="MLTR_LBD"/>
    <property type="match status" value="1"/>
</dbReference>
<dbReference type="GO" id="GO:0003677">
    <property type="term" value="F:DNA binding"/>
    <property type="evidence" value="ECO:0007669"/>
    <property type="project" value="InterPro"/>
</dbReference>
<dbReference type="PANTHER" id="PTHR35010:SF2">
    <property type="entry name" value="BLL4672 PROTEIN"/>
    <property type="match status" value="1"/>
</dbReference>
<name>A0A2S6MYA7_RHOGL</name>
<proteinExistence type="predicted"/>
<evidence type="ECO:0000259" key="1">
    <source>
        <dbReference type="SMART" id="SM00530"/>
    </source>
</evidence>
<dbReference type="PANTHER" id="PTHR35010">
    <property type="entry name" value="BLL4672 PROTEIN-RELATED"/>
    <property type="match status" value="1"/>
</dbReference>
<dbReference type="RefSeq" id="WP_104522070.1">
    <property type="nucleotide sequence ID" value="NZ_NHRY01000260.1"/>
</dbReference>
<dbReference type="EMBL" id="NHRY01000260">
    <property type="protein sequence ID" value="PPQ27340.1"/>
    <property type="molecule type" value="Genomic_DNA"/>
</dbReference>
<feature type="domain" description="HTH cro/C1-type" evidence="1">
    <location>
        <begin position="13"/>
        <end position="81"/>
    </location>
</feature>
<accession>A0A2S6MYA7</accession>
<organism evidence="2 3">
    <name type="scientific">Rhodopila globiformis</name>
    <name type="common">Rhodopseudomonas globiformis</name>
    <dbReference type="NCBI Taxonomy" id="1071"/>
    <lineage>
        <taxon>Bacteria</taxon>
        <taxon>Pseudomonadati</taxon>
        <taxon>Pseudomonadota</taxon>
        <taxon>Alphaproteobacteria</taxon>
        <taxon>Acetobacterales</taxon>
        <taxon>Acetobacteraceae</taxon>
        <taxon>Rhodopila</taxon>
    </lineage>
</organism>
<protein>
    <submittedName>
        <fullName evidence="2">XRE family transcriptional regulator</fullName>
    </submittedName>
</protein>
<dbReference type="InterPro" id="IPR010982">
    <property type="entry name" value="Lambda_DNA-bd_dom_sf"/>
</dbReference>
<gene>
    <name evidence="2" type="ORF">CCS01_27730</name>
</gene>
<dbReference type="Gene3D" id="3.30.450.180">
    <property type="match status" value="1"/>
</dbReference>
<reference evidence="2 3" key="1">
    <citation type="journal article" date="2018" name="Arch. Microbiol.">
        <title>New insights into the metabolic potential of the phototrophic purple bacterium Rhodopila globiformis DSM 161(T) from its draft genome sequence and evidence for a vanadium-dependent nitrogenase.</title>
        <authorList>
            <person name="Imhoff J.F."/>
            <person name="Rahn T."/>
            <person name="Kunzel S."/>
            <person name="Neulinger S.C."/>
        </authorList>
    </citation>
    <scope>NUCLEOTIDE SEQUENCE [LARGE SCALE GENOMIC DNA]</scope>
    <source>
        <strain evidence="2 3">DSM 161</strain>
    </source>
</reference>
<dbReference type="InterPro" id="IPR041413">
    <property type="entry name" value="MLTR_LBD"/>
</dbReference>
<dbReference type="InterPro" id="IPR001387">
    <property type="entry name" value="Cro/C1-type_HTH"/>
</dbReference>
<comment type="caution">
    <text evidence="2">The sequence shown here is derived from an EMBL/GenBank/DDBJ whole genome shotgun (WGS) entry which is preliminary data.</text>
</comment>
<keyword evidence="3" id="KW-1185">Reference proteome</keyword>
<dbReference type="CDD" id="cd00093">
    <property type="entry name" value="HTH_XRE"/>
    <property type="match status" value="1"/>
</dbReference>
<evidence type="ECO:0000313" key="3">
    <source>
        <dbReference type="Proteomes" id="UP000239724"/>
    </source>
</evidence>
<dbReference type="OrthoDB" id="5346389at2"/>
<evidence type="ECO:0000313" key="2">
    <source>
        <dbReference type="EMBL" id="PPQ27340.1"/>
    </source>
</evidence>
<dbReference type="Gene3D" id="1.10.260.40">
    <property type="entry name" value="lambda repressor-like DNA-binding domains"/>
    <property type="match status" value="1"/>
</dbReference>
<dbReference type="Pfam" id="PF13560">
    <property type="entry name" value="HTH_31"/>
    <property type="match status" value="1"/>
</dbReference>